<dbReference type="PANTHER" id="PTHR47074:SF78">
    <property type="entry name" value="GB|AAF30348.1-RELATED"/>
    <property type="match status" value="1"/>
</dbReference>
<organism evidence="4 5">
    <name type="scientific">Brassica campestris</name>
    <name type="common">Field mustard</name>
    <dbReference type="NCBI Taxonomy" id="3711"/>
    <lineage>
        <taxon>Eukaryota</taxon>
        <taxon>Viridiplantae</taxon>
        <taxon>Streptophyta</taxon>
        <taxon>Embryophyta</taxon>
        <taxon>Tracheophyta</taxon>
        <taxon>Spermatophyta</taxon>
        <taxon>Magnoliopsida</taxon>
        <taxon>eudicotyledons</taxon>
        <taxon>Gunneridae</taxon>
        <taxon>Pentapetalae</taxon>
        <taxon>rosids</taxon>
        <taxon>malvids</taxon>
        <taxon>Brassicales</taxon>
        <taxon>Brassicaceae</taxon>
        <taxon>Brassiceae</taxon>
        <taxon>Brassica</taxon>
    </lineage>
</organism>
<reference evidence="4 5" key="1">
    <citation type="submission" date="2018-06" db="EMBL/GenBank/DDBJ databases">
        <title>WGS assembly of Brassica rapa FPsc.</title>
        <authorList>
            <person name="Bowman J."/>
            <person name="Kohchi T."/>
            <person name="Yamato K."/>
            <person name="Jenkins J."/>
            <person name="Shu S."/>
            <person name="Ishizaki K."/>
            <person name="Yamaoka S."/>
            <person name="Nishihama R."/>
            <person name="Nakamura Y."/>
            <person name="Berger F."/>
            <person name="Adam C."/>
            <person name="Aki S."/>
            <person name="Althoff F."/>
            <person name="Araki T."/>
            <person name="Arteaga-Vazquez M."/>
            <person name="Balasubrmanian S."/>
            <person name="Bauer D."/>
            <person name="Boehm C."/>
            <person name="Briginshaw L."/>
            <person name="Caballero-Perez J."/>
            <person name="Catarino B."/>
            <person name="Chen F."/>
            <person name="Chiyoda S."/>
            <person name="Chovatia M."/>
            <person name="Davies K."/>
            <person name="Delmans M."/>
            <person name="Demura T."/>
            <person name="Dierschke T."/>
            <person name="Dolan L."/>
            <person name="Dorantes-Acosta A."/>
            <person name="Eklund D."/>
            <person name="Florent S."/>
            <person name="Flores-Sandoval E."/>
            <person name="Fujiyama A."/>
            <person name="Fukuzawa H."/>
            <person name="Galik B."/>
            <person name="Grimanelli D."/>
            <person name="Grimwood J."/>
            <person name="Grossniklaus U."/>
            <person name="Hamada T."/>
            <person name="Haseloff J."/>
            <person name="Hetherington A."/>
            <person name="Higo A."/>
            <person name="Hirakawa Y."/>
            <person name="Hundley H."/>
            <person name="Ikeda Y."/>
            <person name="Inoue K."/>
            <person name="Inoue S."/>
            <person name="Ishida S."/>
            <person name="Jia Q."/>
            <person name="Kakita M."/>
            <person name="Kanazawa T."/>
            <person name="Kawai Y."/>
            <person name="Kawashima T."/>
            <person name="Kennedy M."/>
            <person name="Kinose K."/>
            <person name="Kinoshita T."/>
            <person name="Kohara Y."/>
            <person name="Koide E."/>
            <person name="Komatsu K."/>
            <person name="Kopischke S."/>
            <person name="Kubo M."/>
            <person name="Kyozuka J."/>
            <person name="Lagercrantz U."/>
            <person name="Lin S."/>
            <person name="Lindquist E."/>
            <person name="Lipzen A."/>
            <person name="Lu C."/>
            <person name="Luna E."/>
            <person name="Martienssen R."/>
            <person name="Minamino N."/>
            <person name="Mizutani M."/>
            <person name="Mizutani M."/>
            <person name="Mochizuki N."/>
            <person name="Monte I."/>
            <person name="Mosher R."/>
            <person name="Nagasaki H."/>
            <person name="Nakagami H."/>
            <person name="Naramoto S."/>
            <person name="Nishitani K."/>
            <person name="Ohtani M."/>
            <person name="Okamoto T."/>
            <person name="Okumura M."/>
            <person name="Phillips J."/>
            <person name="Pollak B."/>
            <person name="Reinders A."/>
            <person name="Roevekamp M."/>
            <person name="Sano R."/>
            <person name="Sawa S."/>
            <person name="Schmid M."/>
            <person name="Shirakawa M."/>
            <person name="Solano R."/>
            <person name="Spunde A."/>
            <person name="Suetsugu N."/>
            <person name="Sugano S."/>
            <person name="Sugiyama A."/>
            <person name="Sun R."/>
            <person name="Suzuki Y."/>
            <person name="Takenaka M."/>
            <person name="Takezawa D."/>
            <person name="Tomogane H."/>
            <person name="Tsuzuki M."/>
            <person name="Ueda T."/>
            <person name="Umeda M."/>
            <person name="Ward J."/>
            <person name="Watanabe Y."/>
            <person name="Yazaki K."/>
            <person name="Yokoyama R."/>
            <person name="Yoshitake Y."/>
            <person name="Yotsui I."/>
            <person name="Zachgo S."/>
            <person name="Schmutz J."/>
        </authorList>
    </citation>
    <scope>NUCLEOTIDE SEQUENCE [LARGE SCALE GENOMIC DNA]</scope>
    <source>
        <strain evidence="5">cv. B-3</strain>
    </source>
</reference>
<protein>
    <recommendedName>
        <fullName evidence="6">Reverse transcriptase zinc-binding domain-containing protein</fullName>
    </recommendedName>
</protein>
<sequence length="323" mass="38178">ATPTWGDPILKRKIWKCNTPPKINHFLWRLLSKSLSTGSNLKRRHIIQDDQCKRCCSAPETEIHLFFECPYAQRIWRASGISNTTLHNVQATLEEKIEVCLMCNTSIRWPQFQDLPISILWRIWKSRNTLIFQQRNIQWWRALEQAKTDAQEWSKARSAVPPQQNNNRGLSDTIRASRWRRPRQGWSKCNFDASFNPTTSQSGHAKGSLVTSPLEAEYNALIVAMQQCWIRGYAKVIFEGDNKKMIDNLQSRKLQFGLYNWVREARWWSRQFQEVEFKWINRDDNGVADKLSKIDTLELFEFYYYIPRSISPLLHNDYVNSFE</sequence>
<dbReference type="Pfam" id="PF13966">
    <property type="entry name" value="zf-RVT"/>
    <property type="match status" value="1"/>
</dbReference>
<dbReference type="SUPFAM" id="SSF53098">
    <property type="entry name" value="Ribonuclease H-like"/>
    <property type="match status" value="1"/>
</dbReference>
<dbReference type="InterPro" id="IPR002156">
    <property type="entry name" value="RNaseH_domain"/>
</dbReference>
<feature type="compositionally biased region" description="Polar residues" evidence="1">
    <location>
        <begin position="161"/>
        <end position="170"/>
    </location>
</feature>
<dbReference type="GO" id="GO:0004523">
    <property type="term" value="F:RNA-DNA hybrid ribonuclease activity"/>
    <property type="evidence" value="ECO:0007669"/>
    <property type="project" value="InterPro"/>
</dbReference>
<evidence type="ECO:0000313" key="4">
    <source>
        <dbReference type="EMBL" id="RID59154.1"/>
    </source>
</evidence>
<dbReference type="AlphaFoldDB" id="A0A397Z4R3"/>
<dbReference type="CDD" id="cd06222">
    <property type="entry name" value="RNase_H_like"/>
    <property type="match status" value="1"/>
</dbReference>
<name>A0A397Z4R3_BRACM</name>
<dbReference type="InterPro" id="IPR052929">
    <property type="entry name" value="RNase_H-like_EbsB-rel"/>
</dbReference>
<dbReference type="Gene3D" id="3.30.420.10">
    <property type="entry name" value="Ribonuclease H-like superfamily/Ribonuclease H"/>
    <property type="match status" value="1"/>
</dbReference>
<dbReference type="InterPro" id="IPR026960">
    <property type="entry name" value="RVT-Znf"/>
</dbReference>
<gene>
    <name evidence="4" type="ORF">BRARA_F02401</name>
</gene>
<evidence type="ECO:0008006" key="6">
    <source>
        <dbReference type="Google" id="ProtNLM"/>
    </source>
</evidence>
<feature type="non-terminal residue" evidence="4">
    <location>
        <position position="1"/>
    </location>
</feature>
<dbReference type="PANTHER" id="PTHR47074">
    <property type="entry name" value="BNAC02G40300D PROTEIN"/>
    <property type="match status" value="1"/>
</dbReference>
<dbReference type="EMBL" id="CM010633">
    <property type="protein sequence ID" value="RID59154.1"/>
    <property type="molecule type" value="Genomic_DNA"/>
</dbReference>
<dbReference type="GO" id="GO:0003676">
    <property type="term" value="F:nucleic acid binding"/>
    <property type="evidence" value="ECO:0007669"/>
    <property type="project" value="InterPro"/>
</dbReference>
<dbReference type="Pfam" id="PF13456">
    <property type="entry name" value="RVT_3"/>
    <property type="match status" value="1"/>
</dbReference>
<dbReference type="InterPro" id="IPR012337">
    <property type="entry name" value="RNaseH-like_sf"/>
</dbReference>
<dbReference type="InterPro" id="IPR044730">
    <property type="entry name" value="RNase_H-like_dom_plant"/>
</dbReference>
<evidence type="ECO:0000259" key="2">
    <source>
        <dbReference type="Pfam" id="PF13456"/>
    </source>
</evidence>
<accession>A0A397Z4R3</accession>
<evidence type="ECO:0000259" key="3">
    <source>
        <dbReference type="Pfam" id="PF13966"/>
    </source>
</evidence>
<evidence type="ECO:0000313" key="5">
    <source>
        <dbReference type="Proteomes" id="UP000264353"/>
    </source>
</evidence>
<dbReference type="InterPro" id="IPR036397">
    <property type="entry name" value="RNaseH_sf"/>
</dbReference>
<feature type="region of interest" description="Disordered" evidence="1">
    <location>
        <begin position="153"/>
        <end position="174"/>
    </location>
</feature>
<proteinExistence type="predicted"/>
<feature type="domain" description="Reverse transcriptase zinc-binding" evidence="3">
    <location>
        <begin position="11"/>
        <end position="76"/>
    </location>
</feature>
<feature type="domain" description="RNase H type-1" evidence="2">
    <location>
        <begin position="204"/>
        <end position="293"/>
    </location>
</feature>
<evidence type="ECO:0000256" key="1">
    <source>
        <dbReference type="SAM" id="MobiDB-lite"/>
    </source>
</evidence>
<dbReference type="Proteomes" id="UP000264353">
    <property type="component" value="Chromosome A6"/>
</dbReference>